<dbReference type="PANTHER" id="PTHR43585:SF2">
    <property type="entry name" value="ATP-GRASP ENZYME FSQD"/>
    <property type="match status" value="1"/>
</dbReference>
<sequence length="400" mass="44132">MPPQLVLISHVLHPAVTQGFTPAAIELGYEITIVTDHGLAYRKHYASHPSHPSPVRILECDVFNPIAIIDALTTAAIVPQAVFSNSDHLQSSTALVANYFSLPAKSWQRCYQAKNKAAMRLQLQNLSLSSVESVVLQITDPVPDDLSYPVVAKPREGVGSMNVALCENRRALESIRRDYHRSSPTVPLLLESYMPGELFTLETLSDGREIIAVGGFDVELSPPPHFVELSATWNGENSVRYRDEALAQVRKFGVGLGVCHSEFIVTSTGPKLVEINCRSVGDSREFLLEELLPGGWFKPILQLHTGAPLTPVELGKSQAMIRYLVATSEGQLTRHSSECHWEAQGVKYHYRPLKQQGDAIELTQSNKDYLGVLVAITPSELPLAELVELQLSKLEWEVVA</sequence>
<dbReference type="SUPFAM" id="SSF56059">
    <property type="entry name" value="Glutathione synthetase ATP-binding domain-like"/>
    <property type="match status" value="1"/>
</dbReference>
<keyword evidence="2 4" id="KW-0547">Nucleotide-binding</keyword>
<gene>
    <name evidence="6" type="ORF">ACCI49_14770</name>
</gene>
<evidence type="ECO:0000256" key="1">
    <source>
        <dbReference type="ARBA" id="ARBA00022598"/>
    </source>
</evidence>
<dbReference type="EMBL" id="JBGMEK010000034">
    <property type="protein sequence ID" value="MFA0812175.1"/>
    <property type="molecule type" value="Genomic_DNA"/>
</dbReference>
<evidence type="ECO:0000313" key="6">
    <source>
        <dbReference type="EMBL" id="MFA0812175.1"/>
    </source>
</evidence>
<dbReference type="RefSeq" id="WP_371839804.1">
    <property type="nucleotide sequence ID" value="NZ_JBGMEK010000034.1"/>
</dbReference>
<keyword evidence="1" id="KW-0436">Ligase</keyword>
<proteinExistence type="predicted"/>
<evidence type="ECO:0000256" key="4">
    <source>
        <dbReference type="PROSITE-ProRule" id="PRU00409"/>
    </source>
</evidence>
<dbReference type="PANTHER" id="PTHR43585">
    <property type="entry name" value="FUMIPYRROLE BIOSYNTHESIS PROTEIN C"/>
    <property type="match status" value="1"/>
</dbReference>
<evidence type="ECO:0000256" key="3">
    <source>
        <dbReference type="ARBA" id="ARBA00022840"/>
    </source>
</evidence>
<evidence type="ECO:0000259" key="5">
    <source>
        <dbReference type="PROSITE" id="PS50975"/>
    </source>
</evidence>
<dbReference type="InterPro" id="IPR052032">
    <property type="entry name" value="ATP-dep_AA_Ligase"/>
</dbReference>
<accession>A0ABV4P2J5</accession>
<keyword evidence="7" id="KW-1185">Reference proteome</keyword>
<dbReference type="Proteomes" id="UP001569428">
    <property type="component" value="Unassembled WGS sequence"/>
</dbReference>
<evidence type="ECO:0000256" key="2">
    <source>
        <dbReference type="ARBA" id="ARBA00022741"/>
    </source>
</evidence>
<dbReference type="Gene3D" id="3.30.470.20">
    <property type="entry name" value="ATP-grasp fold, B domain"/>
    <property type="match status" value="1"/>
</dbReference>
<dbReference type="InterPro" id="IPR011761">
    <property type="entry name" value="ATP-grasp"/>
</dbReference>
<name>A0ABV4P2J5_9GAMM</name>
<protein>
    <submittedName>
        <fullName evidence="6">Acetyl-CoA carboxylase biotin carboxylase subunit family protein</fullName>
    </submittedName>
</protein>
<comment type="caution">
    <text evidence="6">The sequence shown here is derived from an EMBL/GenBank/DDBJ whole genome shotgun (WGS) entry which is preliminary data.</text>
</comment>
<keyword evidence="3 4" id="KW-0067">ATP-binding</keyword>
<evidence type="ECO:0000313" key="7">
    <source>
        <dbReference type="Proteomes" id="UP001569428"/>
    </source>
</evidence>
<feature type="domain" description="ATP-grasp" evidence="5">
    <location>
        <begin position="120"/>
        <end position="305"/>
    </location>
</feature>
<organism evidence="6 7">
    <name type="scientific">Microbulbifer epialgicus</name>
    <dbReference type="NCBI Taxonomy" id="393907"/>
    <lineage>
        <taxon>Bacteria</taxon>
        <taxon>Pseudomonadati</taxon>
        <taxon>Pseudomonadota</taxon>
        <taxon>Gammaproteobacteria</taxon>
        <taxon>Cellvibrionales</taxon>
        <taxon>Microbulbiferaceae</taxon>
        <taxon>Microbulbifer</taxon>
    </lineage>
</organism>
<dbReference type="PROSITE" id="PS50975">
    <property type="entry name" value="ATP_GRASP"/>
    <property type="match status" value="1"/>
</dbReference>
<reference evidence="6 7" key="1">
    <citation type="submission" date="2024-08" db="EMBL/GenBank/DDBJ databases">
        <authorList>
            <person name="Ishaq N."/>
        </authorList>
    </citation>
    <scope>NUCLEOTIDE SEQUENCE [LARGE SCALE GENOMIC DNA]</scope>
    <source>
        <strain evidence="6 7">DSM 18651</strain>
    </source>
</reference>